<proteinExistence type="inferred from homology"/>
<comment type="caution">
    <text evidence="11">The sequence shown here is derived from an EMBL/GenBank/DDBJ whole genome shotgun (WGS) entry which is preliminary data.</text>
</comment>
<evidence type="ECO:0000256" key="9">
    <source>
        <dbReference type="PIRSR" id="PIRSR000362-1"/>
    </source>
</evidence>
<evidence type="ECO:0000256" key="4">
    <source>
        <dbReference type="ARBA" id="ARBA00022827"/>
    </source>
</evidence>
<evidence type="ECO:0000256" key="2">
    <source>
        <dbReference type="ARBA" id="ARBA00008312"/>
    </source>
</evidence>
<feature type="binding site" evidence="9">
    <location>
        <position position="123"/>
    </location>
    <ligand>
        <name>FAD</name>
        <dbReference type="ChEBI" id="CHEBI:57692"/>
    </ligand>
</feature>
<evidence type="ECO:0000256" key="10">
    <source>
        <dbReference type="PIRSR" id="PIRSR000362-2"/>
    </source>
</evidence>
<protein>
    <recommendedName>
        <fullName evidence="8">NADPH:adrenodoxin oxidoreductase, mitochondrial</fullName>
        <ecNumber evidence="8">1.18.1.6</ecNumber>
    </recommendedName>
</protein>
<comment type="similarity">
    <text evidence="2 8">Belongs to the ferredoxin--NADP reductase type 1 family.</text>
</comment>
<dbReference type="InterPro" id="IPR055275">
    <property type="entry name" value="Ferredox_Rdtase"/>
</dbReference>
<evidence type="ECO:0000256" key="6">
    <source>
        <dbReference type="ARBA" id="ARBA00023002"/>
    </source>
</evidence>
<dbReference type="PRINTS" id="PR00419">
    <property type="entry name" value="ADXRDTASE"/>
</dbReference>
<dbReference type="EMBL" id="JAQGDS010000011">
    <property type="protein sequence ID" value="KAJ6257033.1"/>
    <property type="molecule type" value="Genomic_DNA"/>
</dbReference>
<evidence type="ECO:0000256" key="5">
    <source>
        <dbReference type="ARBA" id="ARBA00022857"/>
    </source>
</evidence>
<dbReference type="AlphaFoldDB" id="A0AAD6NHR3"/>
<dbReference type="Gene3D" id="3.50.50.60">
    <property type="entry name" value="FAD/NAD(P)-binding domain"/>
    <property type="match status" value="1"/>
</dbReference>
<comment type="catalytic activity">
    <reaction evidence="7 8">
        <text>2 reduced [adrenodoxin] + NADP(+) + H(+) = 2 oxidized [adrenodoxin] + NADPH</text>
        <dbReference type="Rhea" id="RHEA:42312"/>
        <dbReference type="Rhea" id="RHEA-COMP:9998"/>
        <dbReference type="Rhea" id="RHEA-COMP:9999"/>
        <dbReference type="ChEBI" id="CHEBI:15378"/>
        <dbReference type="ChEBI" id="CHEBI:33737"/>
        <dbReference type="ChEBI" id="CHEBI:33738"/>
        <dbReference type="ChEBI" id="CHEBI:57783"/>
        <dbReference type="ChEBI" id="CHEBI:58349"/>
        <dbReference type="EC" id="1.18.1.6"/>
    </reaction>
</comment>
<feature type="binding site" evidence="9">
    <location>
        <position position="79"/>
    </location>
    <ligand>
        <name>FAD</name>
        <dbReference type="ChEBI" id="CHEBI:57692"/>
    </ligand>
</feature>
<dbReference type="PIRSF" id="PIRSF000362">
    <property type="entry name" value="FNR"/>
    <property type="match status" value="1"/>
</dbReference>
<comment type="subcellular location">
    <subcellularLocation>
        <location evidence="8">Mitochondrion</location>
    </subcellularLocation>
</comment>
<dbReference type="GO" id="GO:0016491">
    <property type="term" value="F:oxidoreductase activity"/>
    <property type="evidence" value="ECO:0007669"/>
    <property type="project" value="UniProtKB-KW"/>
</dbReference>
<reference evidence="11" key="1">
    <citation type="submission" date="2023-01" db="EMBL/GenBank/DDBJ databases">
        <title>The chitinases involved in constricting ring structure development in the nematode-trapping fungus Drechslerella dactyloides.</title>
        <authorList>
            <person name="Wang R."/>
            <person name="Zhang L."/>
            <person name="Tang P."/>
            <person name="Li S."/>
            <person name="Liang L."/>
        </authorList>
    </citation>
    <scope>NUCLEOTIDE SEQUENCE</scope>
    <source>
        <strain evidence="11">YMF1.00031</strain>
    </source>
</reference>
<keyword evidence="5 8" id="KW-0521">NADP</keyword>
<keyword evidence="4 8" id="KW-0274">FAD</keyword>
<dbReference type="GO" id="GO:0005739">
    <property type="term" value="C:mitochondrion"/>
    <property type="evidence" value="ECO:0007669"/>
    <property type="project" value="UniProtKB-SubCell"/>
</dbReference>
<feature type="binding site" evidence="9">
    <location>
        <position position="87"/>
    </location>
    <ligand>
        <name>FAD</name>
        <dbReference type="ChEBI" id="CHEBI:57692"/>
    </ligand>
</feature>
<dbReference type="PANTHER" id="PTHR48467">
    <property type="entry name" value="GLUTAMATE SYNTHASE 1 [NADH], CHLOROPLASTIC-LIKE"/>
    <property type="match status" value="1"/>
</dbReference>
<dbReference type="SUPFAM" id="SSF51971">
    <property type="entry name" value="Nucleotide-binding domain"/>
    <property type="match status" value="2"/>
</dbReference>
<organism evidence="11 12">
    <name type="scientific">Drechslerella dactyloides</name>
    <name type="common">Nematode-trapping fungus</name>
    <name type="synonym">Arthrobotrys dactyloides</name>
    <dbReference type="NCBI Taxonomy" id="74499"/>
    <lineage>
        <taxon>Eukaryota</taxon>
        <taxon>Fungi</taxon>
        <taxon>Dikarya</taxon>
        <taxon>Ascomycota</taxon>
        <taxon>Pezizomycotina</taxon>
        <taxon>Orbiliomycetes</taxon>
        <taxon>Orbiliales</taxon>
        <taxon>Orbiliaceae</taxon>
        <taxon>Drechslerella</taxon>
    </lineage>
</organism>
<evidence type="ECO:0000256" key="8">
    <source>
        <dbReference type="PIRNR" id="PIRNR000362"/>
    </source>
</evidence>
<keyword evidence="3 8" id="KW-0285">Flavoprotein</keyword>
<comment type="cofactor">
    <cofactor evidence="1 8 9">
        <name>FAD</name>
        <dbReference type="ChEBI" id="CHEBI:57692"/>
    </cofactor>
</comment>
<feature type="binding site" evidence="9">
    <location>
        <position position="58"/>
    </location>
    <ligand>
        <name>FAD</name>
        <dbReference type="ChEBI" id="CHEBI:57692"/>
    </ligand>
</feature>
<keyword evidence="6 8" id="KW-0560">Oxidoreductase</keyword>
<dbReference type="InterPro" id="IPR036188">
    <property type="entry name" value="FAD/NAD-bd_sf"/>
</dbReference>
<feature type="binding site" evidence="10">
    <location>
        <begin position="200"/>
        <end position="203"/>
    </location>
    <ligand>
        <name>NADP(+)</name>
        <dbReference type="ChEBI" id="CHEBI:58349"/>
    </ligand>
</feature>
<feature type="binding site" evidence="9">
    <location>
        <position position="415"/>
    </location>
    <ligand>
        <name>FAD</name>
        <dbReference type="ChEBI" id="CHEBI:57692"/>
    </ligand>
</feature>
<feature type="binding site" evidence="10">
    <location>
        <position position="256"/>
    </location>
    <ligand>
        <name>NADP(+)</name>
        <dbReference type="ChEBI" id="CHEBI:58349"/>
    </ligand>
</feature>
<accession>A0AAD6NHR3</accession>
<keyword evidence="12" id="KW-1185">Reference proteome</keyword>
<dbReference type="InterPro" id="IPR021163">
    <property type="entry name" value="Ferredox_Rdtase_adrenod"/>
</dbReference>
<feature type="binding site" evidence="10">
    <location>
        <position position="422"/>
    </location>
    <ligand>
        <name>NADP(+)</name>
        <dbReference type="ChEBI" id="CHEBI:58349"/>
    </ligand>
</feature>
<evidence type="ECO:0000256" key="3">
    <source>
        <dbReference type="ARBA" id="ARBA00022630"/>
    </source>
</evidence>
<gene>
    <name evidence="11" type="ORF">Dda_7917</name>
</gene>
<feature type="binding site" evidence="10">
    <location>
        <begin position="244"/>
        <end position="245"/>
    </location>
    <ligand>
        <name>NADP(+)</name>
        <dbReference type="ChEBI" id="CHEBI:58349"/>
    </ligand>
</feature>
<keyword evidence="8" id="KW-0496">Mitochondrion</keyword>
<dbReference type="SUPFAM" id="SSF51905">
    <property type="entry name" value="FAD/NAD(P)-binding domain"/>
    <property type="match status" value="1"/>
</dbReference>
<evidence type="ECO:0000313" key="11">
    <source>
        <dbReference type="EMBL" id="KAJ6257033.1"/>
    </source>
</evidence>
<evidence type="ECO:0000313" key="12">
    <source>
        <dbReference type="Proteomes" id="UP001221413"/>
    </source>
</evidence>
<name>A0AAD6NHR3_DREDA</name>
<feature type="binding site" evidence="9">
    <location>
        <begin position="422"/>
        <end position="424"/>
    </location>
    <ligand>
        <name>FAD</name>
        <dbReference type="ChEBI" id="CHEBI:57692"/>
    </ligand>
</feature>
<evidence type="ECO:0000256" key="1">
    <source>
        <dbReference type="ARBA" id="ARBA00001974"/>
    </source>
</evidence>
<sequence>MKSALTTIQVRWATRRVYNRAAAGSRSLNTLRPTGDPHVAAKRADAPFRLAIIGAGPSGFYAAYRVQSKLPTAKIDMYEALPVPFGLVRFGVAPDHPEVKFCINKFDEVARHPNFTFIGNTPIGSDAGHLPFSALLPHYDAILLSYGASEDKKLGIPGEDTLSGIHSARAFVGWYNGLPEHRDLNPDLAGGDGKAAVIGQGNVALDVARILLTSVDELRKTDITEYALEALSRSKIKEVEVVGRRGPMQVAFTIKEVRELMRLPAVGFNPIDETLISQPLQDLPRPQKRLLETVIKGSKQYPDLKNWSLSFYSSPRAFLSSSSAPSKLSHIRFENTAPVEGTNGGKVHGTGVLKDVYASTTFRSIGYKSQPLQGMVEAGVPFDKKQGIVCNSLGRVVKPTESGGVHVPGLYTTGWVRRGPTGIIASTMMDAFDAGDNIVSDWQAGVAFLEHDAVESERAGWEAVKVEHEGRGVRAVHWRDWDRIDGAEKQRGQKLGKEREKFGAVSEMLAAIS</sequence>
<evidence type="ECO:0000256" key="7">
    <source>
        <dbReference type="ARBA" id="ARBA00048933"/>
    </source>
</evidence>
<dbReference type="PANTHER" id="PTHR48467:SF1">
    <property type="entry name" value="GLUTAMATE SYNTHASE 1 [NADH], CHLOROPLASTIC-LIKE"/>
    <property type="match status" value="1"/>
</dbReference>
<dbReference type="Gene3D" id="3.40.50.720">
    <property type="entry name" value="NAD(P)-binding Rossmann-like Domain"/>
    <property type="match status" value="1"/>
</dbReference>
<dbReference type="Proteomes" id="UP001221413">
    <property type="component" value="Unassembled WGS sequence"/>
</dbReference>
<dbReference type="EC" id="1.18.1.6" evidence="8"/>